<evidence type="ECO:0000313" key="2">
    <source>
        <dbReference type="Proteomes" id="UP000183365"/>
    </source>
</evidence>
<dbReference type="OrthoDB" id="10504774at2759"/>
<sequence length="243" mass="29084">MNKHSKPEHNSKKNERILNDILFIKICINNINLLELYYFKKYKSEFWKNVCFEYNKYSNASPKTCKQLRDKFKYIYKNYLTVWRIQFSSNTDLNALEISFKQVLDICFNYIGYDDEGTLCLKKYRQNNKMLYGDQNLSYNHIDENLYQQDKPNPTVPNSLIRGSVSLSNLYEDTNTNKKVEEHQVTNLDDFESHPICQSYYNYSRQMKEPFDPEILKSVKFIEELQSNSYTLSDIDNFTIDQK</sequence>
<dbReference type="EMBL" id="FQNF01000021">
    <property type="protein sequence ID" value="SGZ39307.1"/>
    <property type="molecule type" value="Genomic_DNA"/>
</dbReference>
<dbReference type="VEuPathDB" id="FungiDB:HGUI_01507"/>
<protein>
    <recommendedName>
        <fullName evidence="3">Myb/SANT-like DNA-binding domain-containing protein</fullName>
    </recommendedName>
</protein>
<gene>
    <name evidence="1" type="ORF">HGUI_01507</name>
</gene>
<dbReference type="AlphaFoldDB" id="A0A1L0B2Y6"/>
<evidence type="ECO:0008006" key="3">
    <source>
        <dbReference type="Google" id="ProtNLM"/>
    </source>
</evidence>
<proteinExistence type="predicted"/>
<accession>A0A1L0B2Y6</accession>
<keyword evidence="2" id="KW-1185">Reference proteome</keyword>
<organism evidence="1 2">
    <name type="scientific">Hanseniaspora guilliermondii</name>
    <dbReference type="NCBI Taxonomy" id="56406"/>
    <lineage>
        <taxon>Eukaryota</taxon>
        <taxon>Fungi</taxon>
        <taxon>Dikarya</taxon>
        <taxon>Ascomycota</taxon>
        <taxon>Saccharomycotina</taxon>
        <taxon>Saccharomycetes</taxon>
        <taxon>Saccharomycodales</taxon>
        <taxon>Saccharomycodaceae</taxon>
        <taxon>Hanseniaspora</taxon>
    </lineage>
</organism>
<reference evidence="2" key="1">
    <citation type="submission" date="2016-11" db="EMBL/GenBank/DDBJ databases">
        <authorList>
            <person name="Guldener U."/>
        </authorList>
    </citation>
    <scope>NUCLEOTIDE SEQUENCE [LARGE SCALE GENOMIC DNA]</scope>
</reference>
<evidence type="ECO:0000313" key="1">
    <source>
        <dbReference type="EMBL" id="SGZ39307.1"/>
    </source>
</evidence>
<name>A0A1L0B2Y6_9ASCO</name>
<dbReference type="Proteomes" id="UP000183365">
    <property type="component" value="Unassembled WGS sequence"/>
</dbReference>